<keyword evidence="13" id="KW-1185">Reference proteome</keyword>
<keyword evidence="6" id="KW-0378">Hydrolase</keyword>
<dbReference type="Proteomes" id="UP001152562">
    <property type="component" value="Unassembled WGS sequence"/>
</dbReference>
<accession>A0A9P0TJM7</accession>
<comment type="similarity">
    <text evidence="3">Belongs to the HARBI1 family.</text>
</comment>
<gene>
    <name evidence="11" type="ORF">PIBRA_LOCUS11599</name>
    <name evidence="12" type="ORF">PIBRA_LOCUS13662</name>
    <name evidence="9" type="ORF">PIBRA_LOCUS6329</name>
    <name evidence="10" type="ORF">PIBRA_LOCUS7111</name>
</gene>
<sequence length="413" mass="47768">MVDWDLVLIALLAEDEERQIRTANLTNRQLWVHNLWRTRSTNGEFSNLFNDLRYDIRKFYDYYRMDYEKFEKLSDLLKSHIKKIKTNFRSPIPVTERLSVCLRYLITGASFKSLAFSYRMGFTTVRKIVHETCQAIFTVLRSTALPKPTSQQWQSIATDFDKFWNFPNCIGAIDDVGAYGRNSDGGILQSSKFGSKLRNGFLSIPPEKALPHSTQKLPHVFVADEAFPLTKNIMRPYPSHLLNDEKKRIFNYRLSRARRIVENAFGMLQERFELFQKGIKVQPKYVNNIILASTCLHNFIIDDHSMEALGSNTNNAIDRTNDTVFNNLEGMVVRDCFTEYFSNVGNVYWQNEIVNRSIIIPRSKNDPYVSRDAMACRGIPWNEKASHVIPPHPAACRVMPRHPAARRGIVVSK</sequence>
<evidence type="ECO:0000256" key="6">
    <source>
        <dbReference type="ARBA" id="ARBA00022801"/>
    </source>
</evidence>
<evidence type="ECO:0000313" key="10">
    <source>
        <dbReference type="EMBL" id="CAH4030458.1"/>
    </source>
</evidence>
<evidence type="ECO:0000256" key="7">
    <source>
        <dbReference type="ARBA" id="ARBA00023242"/>
    </source>
</evidence>
<evidence type="ECO:0000256" key="5">
    <source>
        <dbReference type="ARBA" id="ARBA00022723"/>
    </source>
</evidence>
<comment type="cofactor">
    <cofactor evidence="1">
        <name>a divalent metal cation</name>
        <dbReference type="ChEBI" id="CHEBI:60240"/>
    </cofactor>
</comment>
<dbReference type="EMBL" id="CALOZG010000008">
    <property type="protein sequence ID" value="CAH4029590.1"/>
    <property type="molecule type" value="Genomic_DNA"/>
</dbReference>
<comment type="caution">
    <text evidence="10">The sequence shown here is derived from an EMBL/GenBank/DDBJ whole genome shotgun (WGS) entry which is preliminary data.</text>
</comment>
<evidence type="ECO:0000256" key="2">
    <source>
        <dbReference type="ARBA" id="ARBA00004123"/>
    </source>
</evidence>
<evidence type="ECO:0000259" key="8">
    <source>
        <dbReference type="Pfam" id="PF13359"/>
    </source>
</evidence>
<reference evidence="10" key="1">
    <citation type="submission" date="2022-05" db="EMBL/GenBank/DDBJ databases">
        <authorList>
            <person name="Okamura Y."/>
        </authorList>
    </citation>
    <scope>NUCLEOTIDE SEQUENCE</scope>
</reference>
<dbReference type="InterPro" id="IPR045249">
    <property type="entry name" value="HARBI1-like"/>
</dbReference>
<evidence type="ECO:0000313" key="13">
    <source>
        <dbReference type="Proteomes" id="UP001152562"/>
    </source>
</evidence>
<dbReference type="EMBL" id="CALOZG010000010">
    <property type="protein sequence ID" value="CAH4030458.1"/>
    <property type="molecule type" value="Genomic_DNA"/>
</dbReference>
<dbReference type="InterPro" id="IPR027806">
    <property type="entry name" value="HARBI1_dom"/>
</dbReference>
<keyword evidence="5" id="KW-0479">Metal-binding</keyword>
<evidence type="ECO:0000256" key="3">
    <source>
        <dbReference type="ARBA" id="ARBA00006958"/>
    </source>
</evidence>
<protein>
    <recommendedName>
        <fullName evidence="8">DDE Tnp4 domain-containing protein</fullName>
    </recommendedName>
</protein>
<dbReference type="AlphaFoldDB" id="A0A9P0TJM7"/>
<dbReference type="PANTHER" id="PTHR22930:SF269">
    <property type="entry name" value="NUCLEASE HARBI1-LIKE PROTEIN"/>
    <property type="match status" value="1"/>
</dbReference>
<dbReference type="EMBL" id="CALOZG010000042">
    <property type="protein sequence ID" value="CAH4035545.1"/>
    <property type="molecule type" value="Genomic_DNA"/>
</dbReference>
<dbReference type="GO" id="GO:0004518">
    <property type="term" value="F:nuclease activity"/>
    <property type="evidence" value="ECO:0007669"/>
    <property type="project" value="UniProtKB-KW"/>
</dbReference>
<dbReference type="EMBL" id="CALOZG010000085">
    <property type="protein sequence ID" value="CAH4038060.1"/>
    <property type="molecule type" value="Genomic_DNA"/>
</dbReference>
<feature type="domain" description="DDE Tnp4" evidence="8">
    <location>
        <begin position="176"/>
        <end position="298"/>
    </location>
</feature>
<dbReference type="GO" id="GO:0005634">
    <property type="term" value="C:nucleus"/>
    <property type="evidence" value="ECO:0007669"/>
    <property type="project" value="UniProtKB-SubCell"/>
</dbReference>
<dbReference type="GO" id="GO:0016787">
    <property type="term" value="F:hydrolase activity"/>
    <property type="evidence" value="ECO:0007669"/>
    <property type="project" value="UniProtKB-KW"/>
</dbReference>
<evidence type="ECO:0000256" key="4">
    <source>
        <dbReference type="ARBA" id="ARBA00022722"/>
    </source>
</evidence>
<organism evidence="10 13">
    <name type="scientific">Pieris brassicae</name>
    <name type="common">White butterfly</name>
    <name type="synonym">Large white butterfly</name>
    <dbReference type="NCBI Taxonomy" id="7116"/>
    <lineage>
        <taxon>Eukaryota</taxon>
        <taxon>Metazoa</taxon>
        <taxon>Ecdysozoa</taxon>
        <taxon>Arthropoda</taxon>
        <taxon>Hexapoda</taxon>
        <taxon>Insecta</taxon>
        <taxon>Pterygota</taxon>
        <taxon>Neoptera</taxon>
        <taxon>Endopterygota</taxon>
        <taxon>Lepidoptera</taxon>
        <taxon>Glossata</taxon>
        <taxon>Ditrysia</taxon>
        <taxon>Papilionoidea</taxon>
        <taxon>Pieridae</taxon>
        <taxon>Pierinae</taxon>
        <taxon>Pieris</taxon>
    </lineage>
</organism>
<keyword evidence="7" id="KW-0539">Nucleus</keyword>
<evidence type="ECO:0000256" key="1">
    <source>
        <dbReference type="ARBA" id="ARBA00001968"/>
    </source>
</evidence>
<proteinExistence type="inferred from homology"/>
<keyword evidence="4" id="KW-0540">Nuclease</keyword>
<comment type="subcellular location">
    <subcellularLocation>
        <location evidence="2">Nucleus</location>
    </subcellularLocation>
</comment>
<evidence type="ECO:0000313" key="11">
    <source>
        <dbReference type="EMBL" id="CAH4035545.1"/>
    </source>
</evidence>
<evidence type="ECO:0000313" key="12">
    <source>
        <dbReference type="EMBL" id="CAH4038060.1"/>
    </source>
</evidence>
<evidence type="ECO:0000313" key="9">
    <source>
        <dbReference type="EMBL" id="CAH4029590.1"/>
    </source>
</evidence>
<dbReference type="PANTHER" id="PTHR22930">
    <property type="match status" value="1"/>
</dbReference>
<dbReference type="Pfam" id="PF13359">
    <property type="entry name" value="DDE_Tnp_4"/>
    <property type="match status" value="1"/>
</dbReference>
<dbReference type="GO" id="GO:0046872">
    <property type="term" value="F:metal ion binding"/>
    <property type="evidence" value="ECO:0007669"/>
    <property type="project" value="UniProtKB-KW"/>
</dbReference>
<name>A0A9P0TJM7_PIEBR</name>